<dbReference type="Pfam" id="PF00176">
    <property type="entry name" value="SNF2-rel_dom"/>
    <property type="match status" value="1"/>
</dbReference>
<comment type="caution">
    <text evidence="7">The sequence shown here is derived from an EMBL/GenBank/DDBJ whole genome shotgun (WGS) entry which is preliminary data.</text>
</comment>
<keyword evidence="2" id="KW-0479">Metal-binding</keyword>
<feature type="region of interest" description="Disordered" evidence="3">
    <location>
        <begin position="395"/>
        <end position="420"/>
    </location>
</feature>
<dbReference type="GO" id="GO:0016787">
    <property type="term" value="F:hydrolase activity"/>
    <property type="evidence" value="ECO:0007669"/>
    <property type="project" value="UniProtKB-KW"/>
</dbReference>
<feature type="region of interest" description="Disordered" evidence="3">
    <location>
        <begin position="207"/>
        <end position="227"/>
    </location>
</feature>
<feature type="domain" description="Helicase ATP-binding" evidence="5">
    <location>
        <begin position="824"/>
        <end position="984"/>
    </location>
</feature>
<dbReference type="GO" id="GO:0004386">
    <property type="term" value="F:helicase activity"/>
    <property type="evidence" value="ECO:0007669"/>
    <property type="project" value="UniProtKB-KW"/>
</dbReference>
<dbReference type="EMBL" id="QPJU01000002">
    <property type="protein sequence ID" value="RCX11083.1"/>
    <property type="molecule type" value="Genomic_DNA"/>
</dbReference>
<dbReference type="InterPro" id="IPR038718">
    <property type="entry name" value="SNF2-like_sf"/>
</dbReference>
<dbReference type="InterPro" id="IPR027417">
    <property type="entry name" value="P-loop_NTPase"/>
</dbReference>
<dbReference type="InterPro" id="IPR000330">
    <property type="entry name" value="SNF2_N"/>
</dbReference>
<dbReference type="PROSITE" id="PS51192">
    <property type="entry name" value="HELICASE_ATP_BIND_1"/>
    <property type="match status" value="1"/>
</dbReference>
<evidence type="ECO:0000313" key="8">
    <source>
        <dbReference type="Proteomes" id="UP000252174"/>
    </source>
</evidence>
<protein>
    <submittedName>
        <fullName evidence="7">Helicase-like protein</fullName>
    </submittedName>
</protein>
<dbReference type="GO" id="GO:0005524">
    <property type="term" value="F:ATP binding"/>
    <property type="evidence" value="ECO:0007669"/>
    <property type="project" value="InterPro"/>
</dbReference>
<proteinExistence type="predicted"/>
<evidence type="ECO:0000259" key="4">
    <source>
        <dbReference type="PROSITE" id="PS50966"/>
    </source>
</evidence>
<evidence type="ECO:0000259" key="6">
    <source>
        <dbReference type="PROSITE" id="PS51194"/>
    </source>
</evidence>
<feature type="domain" description="SWIM-type" evidence="4">
    <location>
        <begin position="57"/>
        <end position="97"/>
    </location>
</feature>
<dbReference type="SUPFAM" id="SSF52540">
    <property type="entry name" value="P-loop containing nucleoside triphosphate hydrolases"/>
    <property type="match status" value="2"/>
</dbReference>
<name>A0A369APW3_9BURK</name>
<dbReference type="RefSeq" id="WP_241659348.1">
    <property type="nucleotide sequence ID" value="NZ_QPJU01000002.1"/>
</dbReference>
<dbReference type="Proteomes" id="UP000252174">
    <property type="component" value="Unassembled WGS sequence"/>
</dbReference>
<dbReference type="InterPro" id="IPR007527">
    <property type="entry name" value="Znf_SWIM"/>
</dbReference>
<evidence type="ECO:0000259" key="5">
    <source>
        <dbReference type="PROSITE" id="PS51192"/>
    </source>
</evidence>
<dbReference type="PROSITE" id="PS51194">
    <property type="entry name" value="HELICASE_CTER"/>
    <property type="match status" value="1"/>
</dbReference>
<keyword evidence="8" id="KW-1185">Reference proteome</keyword>
<organism evidence="7 8">
    <name type="scientific">Extensimonas vulgaris</name>
    <dbReference type="NCBI Taxonomy" id="1031594"/>
    <lineage>
        <taxon>Bacteria</taxon>
        <taxon>Pseudomonadati</taxon>
        <taxon>Pseudomonadota</taxon>
        <taxon>Betaproteobacteria</taxon>
        <taxon>Burkholderiales</taxon>
        <taxon>Comamonadaceae</taxon>
        <taxon>Extensimonas</taxon>
    </lineage>
</organism>
<dbReference type="PROSITE" id="PS50966">
    <property type="entry name" value="ZF_SWIM"/>
    <property type="match status" value="1"/>
</dbReference>
<dbReference type="Pfam" id="PF00271">
    <property type="entry name" value="Helicase_C"/>
    <property type="match status" value="1"/>
</dbReference>
<accession>A0A369APW3</accession>
<keyword evidence="2" id="KW-0862">Zinc</keyword>
<keyword evidence="7" id="KW-0067">ATP-binding</keyword>
<dbReference type="SMART" id="SM00490">
    <property type="entry name" value="HELICc"/>
    <property type="match status" value="1"/>
</dbReference>
<dbReference type="AlphaFoldDB" id="A0A369APW3"/>
<dbReference type="CDD" id="cd18793">
    <property type="entry name" value="SF2_C_SNF"/>
    <property type="match status" value="1"/>
</dbReference>
<keyword evidence="7" id="KW-0347">Helicase</keyword>
<reference evidence="7 8" key="1">
    <citation type="submission" date="2018-07" db="EMBL/GenBank/DDBJ databases">
        <title>Genomic Encyclopedia of Type Strains, Phase IV (KMG-IV): sequencing the most valuable type-strain genomes for metagenomic binning, comparative biology and taxonomic classification.</title>
        <authorList>
            <person name="Goeker M."/>
        </authorList>
    </citation>
    <scope>NUCLEOTIDE SEQUENCE [LARGE SCALE GENOMIC DNA]</scope>
    <source>
        <strain evidence="7 8">DSM 100911</strain>
    </source>
</reference>
<keyword evidence="1" id="KW-0378">Hydrolase</keyword>
<gene>
    <name evidence="7" type="ORF">DFR45_102486</name>
</gene>
<keyword evidence="7" id="KW-0547">Nucleotide-binding</keyword>
<dbReference type="GO" id="GO:0008270">
    <property type="term" value="F:zinc ion binding"/>
    <property type="evidence" value="ECO:0007669"/>
    <property type="project" value="UniProtKB-KW"/>
</dbReference>
<feature type="domain" description="Helicase C-terminal" evidence="6">
    <location>
        <begin position="1109"/>
        <end position="1270"/>
    </location>
</feature>
<dbReference type="InterPro" id="IPR001650">
    <property type="entry name" value="Helicase_C-like"/>
</dbReference>
<dbReference type="SMART" id="SM00487">
    <property type="entry name" value="DEXDc"/>
    <property type="match status" value="1"/>
</dbReference>
<evidence type="ECO:0000256" key="3">
    <source>
        <dbReference type="SAM" id="MobiDB-lite"/>
    </source>
</evidence>
<dbReference type="CDD" id="cd18012">
    <property type="entry name" value="DEXQc_arch_SWI2_SNF2"/>
    <property type="match status" value="1"/>
</dbReference>
<evidence type="ECO:0000313" key="7">
    <source>
        <dbReference type="EMBL" id="RCX11083.1"/>
    </source>
</evidence>
<dbReference type="InterPro" id="IPR014001">
    <property type="entry name" value="Helicase_ATP-bd"/>
</dbReference>
<dbReference type="InterPro" id="IPR049730">
    <property type="entry name" value="SNF2/RAD54-like_C"/>
</dbReference>
<evidence type="ECO:0000256" key="1">
    <source>
        <dbReference type="ARBA" id="ARBA00022801"/>
    </source>
</evidence>
<keyword evidence="2" id="KW-0863">Zinc-finger</keyword>
<dbReference type="Gene3D" id="3.40.50.300">
    <property type="entry name" value="P-loop containing nucleotide triphosphate hydrolases"/>
    <property type="match status" value="1"/>
</dbReference>
<dbReference type="PANTHER" id="PTHR10799">
    <property type="entry name" value="SNF2/RAD54 HELICASE FAMILY"/>
    <property type="match status" value="1"/>
</dbReference>
<dbReference type="Gene3D" id="3.40.50.10810">
    <property type="entry name" value="Tandem AAA-ATPase domain"/>
    <property type="match status" value="1"/>
</dbReference>
<sequence>MNTWFDPDSLRALCSSNNWDRGAALYRGQRVLSMRIEALADRWQVSGEVQGTQREPYEVVVQLAFRHKGVLQSWQGLCTCPVGFQCKHAVALSLKAAYQGQRWLQTHGIAPAEMAAAPEPSPEERERLRAQRAEQERLQAEARLLDWLIALDSAELQPSQRGPRAAQGERRAPRIDQYLYLLSVQGRTSRRPLLRLEAVLSTPKVSGGWAKPRNIRTPPGPGNQAYDHASEADRQILQLLASVPQVSSYGYYYHYSGSLPSAVLEGRLSVMALEMAAGTGRLFAATETHELGMPLRWGPPRALDWAWQEVAPDKARRAAKAAPSDAAAEAAAEAATEAPAPRLWQLCARLAAPLQEVPAQEAPAQEASPELLQAPGAATAAQAAADMAAASSAPAIPAPGAAVPSRSATPTPAASAGTTATAGTAAPRVWLCLNDPPLYLDLELGLTGLLQTDGFTPAQLELLLHAPALDERALRQQQNHLVQRLGRLPLPPVLPEIERVEGGAPQAWLTLAPTPLAERPVQGLITAQLQFDYQGHRGWWGLDGAPVLLDAPAADAAAADAADAAAVAKTRRILLVRQPEAERAAFARLQALGLLGTDAGRFYLPGPALQSTWLEWFEQDFAPLRAEGFALTLAPELAGWVRHADVLDVRMHPEGAGGAEDAGLHEGDDSTSPWFTLSLGMEIDGQRHNILPWLPDLIDAAAAHPPNPATGEPTLPPYVFLPMPGGEGFVRLPTEPLKPWMAALLELVGERGHDFAGDGLRLSRLEALRASAALGEGAQWQGAEALRALLQQLRGQAALPEVAVPASVQASLRPYQQQGLNWLQFLRAHGLAGILADDMGLGKTLQTLAHIQVEKDAGRLDRPALIVAPVSLLGNWQREAARFCPQLRSLVLHGKERHEVAQTLSEYDLVIAPYSILQRDRERWLQNPWHIVVLDEAHHIKNASTHAAQVVYALDTRHRLCLTGTPMENHLGEIWSLFHFLMPGFLGSQKRFTELYRTPIEKHGDAERLAQLRARITPFMLRRTKALVAHELPPKVETVLRVELSGAQANLYETIRLGMEKTVREALAAKGLAKSQITILDALLKLRQVCCDPRLVPLDAAKKVKTSAKLEQLMELLPEMLAEGRRILLFSQFTSMLTLIEQELHKHKLQWAKLTGQTRKRDEVIDRFTSGEVPLFLISLKAGGVGLNLPQADTVIHYDPWWNPAVEAQATDRAHRIGQTQSVWVLKLVAQGTIEERILALQERKAELASSMYSGASARKEPLFTEDDLAELLRPLE</sequence>
<evidence type="ECO:0000256" key="2">
    <source>
        <dbReference type="PROSITE-ProRule" id="PRU00325"/>
    </source>
</evidence>